<keyword evidence="4" id="KW-1185">Reference proteome</keyword>
<dbReference type="Pfam" id="PF12796">
    <property type="entry name" value="Ank_2"/>
    <property type="match status" value="2"/>
</dbReference>
<sequence>MESTTHVHHNSSCCSYNLGNTFRQSLSELDFERGIWYAAQYNDLDRVRYLLNKGISPNVEDNAGYTALHYAVRNGHDEICNELLKRGANVNAVTRSGRATPLHRAATQKYIHIVELLLNANADTNMQDVDGFTALHRALIANCDQISRMLIPKTRMDLIDKFNYTVKDLSEKIGKQDLFF</sequence>
<feature type="repeat" description="ANK" evidence="3">
    <location>
        <begin position="63"/>
        <end position="95"/>
    </location>
</feature>
<dbReference type="Gene3D" id="1.25.40.20">
    <property type="entry name" value="Ankyrin repeat-containing domain"/>
    <property type="match status" value="3"/>
</dbReference>
<organism evidence="4 5">
    <name type="scientific">Ceratosolen solmsi marchali</name>
    <dbReference type="NCBI Taxonomy" id="326594"/>
    <lineage>
        <taxon>Eukaryota</taxon>
        <taxon>Metazoa</taxon>
        <taxon>Ecdysozoa</taxon>
        <taxon>Arthropoda</taxon>
        <taxon>Hexapoda</taxon>
        <taxon>Insecta</taxon>
        <taxon>Pterygota</taxon>
        <taxon>Neoptera</taxon>
        <taxon>Endopterygota</taxon>
        <taxon>Hymenoptera</taxon>
        <taxon>Apocrita</taxon>
        <taxon>Proctotrupomorpha</taxon>
        <taxon>Chalcidoidea</taxon>
        <taxon>Agaonidae</taxon>
        <taxon>Agaoninae</taxon>
        <taxon>Ceratosolen</taxon>
    </lineage>
</organism>
<dbReference type="InterPro" id="IPR002110">
    <property type="entry name" value="Ankyrin_rpt"/>
</dbReference>
<dbReference type="PROSITE" id="PS50088">
    <property type="entry name" value="ANK_REPEAT"/>
    <property type="match status" value="2"/>
</dbReference>
<dbReference type="SMART" id="SM00248">
    <property type="entry name" value="ANK"/>
    <property type="match status" value="4"/>
</dbReference>
<dbReference type="Proteomes" id="UP000695007">
    <property type="component" value="Unplaced"/>
</dbReference>
<dbReference type="SUPFAM" id="SSF48403">
    <property type="entry name" value="Ankyrin repeat"/>
    <property type="match status" value="1"/>
</dbReference>
<protein>
    <submittedName>
        <fullName evidence="5">Ankyrin repeat domain-containing protein 39</fullName>
    </submittedName>
</protein>
<proteinExistence type="predicted"/>
<keyword evidence="1" id="KW-0677">Repeat</keyword>
<dbReference type="GeneID" id="105360060"/>
<dbReference type="PROSITE" id="PS50297">
    <property type="entry name" value="ANK_REP_REGION"/>
    <property type="match status" value="2"/>
</dbReference>
<dbReference type="RefSeq" id="XP_011495138.1">
    <property type="nucleotide sequence ID" value="XM_011496836.1"/>
</dbReference>
<evidence type="ECO:0000256" key="1">
    <source>
        <dbReference type="ARBA" id="ARBA00022737"/>
    </source>
</evidence>
<keyword evidence="2 3" id="KW-0040">ANK repeat</keyword>
<gene>
    <name evidence="5" type="primary">LOC105360060</name>
</gene>
<dbReference type="AlphaFoldDB" id="A0AAJ6VMS8"/>
<dbReference type="KEGG" id="csol:105360060"/>
<accession>A0AAJ6VMS8</accession>
<evidence type="ECO:0000313" key="4">
    <source>
        <dbReference type="Proteomes" id="UP000695007"/>
    </source>
</evidence>
<dbReference type="PANTHER" id="PTHR24171">
    <property type="entry name" value="ANKYRIN REPEAT DOMAIN-CONTAINING PROTEIN 39-RELATED"/>
    <property type="match status" value="1"/>
</dbReference>
<evidence type="ECO:0000256" key="2">
    <source>
        <dbReference type="ARBA" id="ARBA00023043"/>
    </source>
</evidence>
<evidence type="ECO:0000256" key="3">
    <source>
        <dbReference type="PROSITE-ProRule" id="PRU00023"/>
    </source>
</evidence>
<dbReference type="PANTHER" id="PTHR24171:SF9">
    <property type="entry name" value="ANKYRIN REPEAT DOMAIN-CONTAINING PROTEIN 39"/>
    <property type="match status" value="1"/>
</dbReference>
<dbReference type="PRINTS" id="PR01415">
    <property type="entry name" value="ANKYRIN"/>
</dbReference>
<reference evidence="5" key="1">
    <citation type="submission" date="2025-08" db="UniProtKB">
        <authorList>
            <consortium name="RefSeq"/>
        </authorList>
    </citation>
    <scope>IDENTIFICATION</scope>
</reference>
<dbReference type="InterPro" id="IPR036770">
    <property type="entry name" value="Ankyrin_rpt-contain_sf"/>
</dbReference>
<name>A0AAJ6VMS8_9HYME</name>
<evidence type="ECO:0000313" key="5">
    <source>
        <dbReference type="RefSeq" id="XP_011495138.1"/>
    </source>
</evidence>
<feature type="repeat" description="ANK" evidence="3">
    <location>
        <begin position="97"/>
        <end position="129"/>
    </location>
</feature>